<gene>
    <name evidence="2" type="ORF">METZ01_LOCUS17980</name>
</gene>
<sequence>MMWAGVPPSSQNSQYAAIRSSAAFPGWADAADPTVDSARAEFEAGRFWHSSEMLREHAAGGAVLTPSEVLLLARADAGWKNWAAVLAGLEGADWLDGIEGGEGRLLLARALQAAERWDRAAEQYARFRSIGALASEIPWAASREAQVAARAGLWEPMLTALDAAGRGSPELSRWTVLQLALNSLEEGDAEQVLRLLPLISGDSAIAEFAWDLEARAWLVAGDTARALDSYDELAGGDLGAEQRGETMEAIGAIAAAGEDMAAAHAAYEASLEAYPRGASGTRAAWGLLQAGTVDAEQALRSARILDQARENHQALEAYERHLAALPETVEPEPAVQLARTRLLSAVGRHEAAVVEFRLLVETDDPVFELRVLDEWLAARSRQGRRDAVRTIEGWIIERFPESRQAVDIVVSRANSSWGRGAYVEAAAGFERAIAMEPSHASAGLARMRLGQIRLQQNDEEAAAGVFGSYLEEFPNGRRWAEATYWAARSLQALGRDEDALEYLMEIQDRDDLSYYGVLAFELLEEPFLPEMPAGPVSMPRIWLQGELRTLDLLVAAGLDTGVDAHIDGLVERTDGSVLETLDLADALIERGFSIQGIRLGQDLLRRGTPRTKRLLRVVYPFPYRELVTREARERDIDPILLAALIRQESAFTPAIHSPAGAIGLMQVMPATGREVARSQGLRGFTPASLETAEINLHLGTRFWLDMEQRYADGELPLVLSAYNAGPTRARRWREFPEFEDLLRFTERIPFDETRGYVKNITRNVGLYQFLYGDD</sequence>
<proteinExistence type="predicted"/>
<dbReference type="CDD" id="cd13401">
    <property type="entry name" value="Slt70-like"/>
    <property type="match status" value="1"/>
</dbReference>
<evidence type="ECO:0000259" key="1">
    <source>
        <dbReference type="Pfam" id="PF01464"/>
    </source>
</evidence>
<dbReference type="InterPro" id="IPR008258">
    <property type="entry name" value="Transglycosylase_SLT_dom_1"/>
</dbReference>
<dbReference type="InterPro" id="IPR011990">
    <property type="entry name" value="TPR-like_helical_dom_sf"/>
</dbReference>
<feature type="domain" description="Transglycosylase SLT" evidence="1">
    <location>
        <begin position="627"/>
        <end position="734"/>
    </location>
</feature>
<reference evidence="2" key="1">
    <citation type="submission" date="2018-05" db="EMBL/GenBank/DDBJ databases">
        <authorList>
            <person name="Lanie J.A."/>
            <person name="Ng W.-L."/>
            <person name="Kazmierczak K.M."/>
            <person name="Andrzejewski T.M."/>
            <person name="Davidsen T.M."/>
            <person name="Wayne K.J."/>
            <person name="Tettelin H."/>
            <person name="Glass J.I."/>
            <person name="Rusch D."/>
            <person name="Podicherti R."/>
            <person name="Tsui H.-C.T."/>
            <person name="Winkler M.E."/>
        </authorList>
    </citation>
    <scope>NUCLEOTIDE SEQUENCE</scope>
</reference>
<protein>
    <recommendedName>
        <fullName evidence="1">Transglycosylase SLT domain-containing protein</fullName>
    </recommendedName>
</protein>
<accession>A0A381PDP9</accession>
<dbReference type="PROSITE" id="PS00922">
    <property type="entry name" value="TRANSGLYCOSYLASE"/>
    <property type="match status" value="1"/>
</dbReference>
<dbReference type="AlphaFoldDB" id="A0A381PDP9"/>
<dbReference type="Gene3D" id="1.25.40.10">
    <property type="entry name" value="Tetratricopeptide repeat domain"/>
    <property type="match status" value="2"/>
</dbReference>
<name>A0A381PDP9_9ZZZZ</name>
<dbReference type="Gene3D" id="1.10.530.10">
    <property type="match status" value="1"/>
</dbReference>
<dbReference type="InterPro" id="IPR023346">
    <property type="entry name" value="Lysozyme-like_dom_sf"/>
</dbReference>
<dbReference type="Pfam" id="PF01464">
    <property type="entry name" value="SLT"/>
    <property type="match status" value="1"/>
</dbReference>
<dbReference type="EMBL" id="UINC01000950">
    <property type="protein sequence ID" value="SUZ65126.1"/>
    <property type="molecule type" value="Genomic_DNA"/>
</dbReference>
<evidence type="ECO:0000313" key="2">
    <source>
        <dbReference type="EMBL" id="SUZ65126.1"/>
    </source>
</evidence>
<dbReference type="SUPFAM" id="SSF53955">
    <property type="entry name" value="Lysozyme-like"/>
    <property type="match status" value="1"/>
</dbReference>
<dbReference type="PANTHER" id="PTHR37423">
    <property type="entry name" value="SOLUBLE LYTIC MUREIN TRANSGLYCOSYLASE-RELATED"/>
    <property type="match status" value="1"/>
</dbReference>
<dbReference type="InterPro" id="IPR000189">
    <property type="entry name" value="Transglyc_AS"/>
</dbReference>
<dbReference type="GO" id="GO:0000270">
    <property type="term" value="P:peptidoglycan metabolic process"/>
    <property type="evidence" value="ECO:0007669"/>
    <property type="project" value="InterPro"/>
</dbReference>
<dbReference type="PANTHER" id="PTHR37423:SF2">
    <property type="entry name" value="MEMBRANE-BOUND LYTIC MUREIN TRANSGLYCOSYLASE C"/>
    <property type="match status" value="1"/>
</dbReference>
<dbReference type="GO" id="GO:0016020">
    <property type="term" value="C:membrane"/>
    <property type="evidence" value="ECO:0007669"/>
    <property type="project" value="InterPro"/>
</dbReference>
<organism evidence="2">
    <name type="scientific">marine metagenome</name>
    <dbReference type="NCBI Taxonomy" id="408172"/>
    <lineage>
        <taxon>unclassified sequences</taxon>
        <taxon>metagenomes</taxon>
        <taxon>ecological metagenomes</taxon>
    </lineage>
</organism>
<dbReference type="GO" id="GO:0008933">
    <property type="term" value="F:peptidoglycan lytic transglycosylase activity"/>
    <property type="evidence" value="ECO:0007669"/>
    <property type="project" value="InterPro"/>
</dbReference>
<dbReference type="SUPFAM" id="SSF48452">
    <property type="entry name" value="TPR-like"/>
    <property type="match status" value="1"/>
</dbReference>